<evidence type="ECO:0000313" key="2">
    <source>
        <dbReference type="Proteomes" id="UP000236178"/>
    </source>
</evidence>
<sequence length="84" mass="9282">MAGFIAVGIAIAACVAGDRATKKRKREFRDRYGSFEGFRGQVDTERIQGVRRQSGDVAAIKAVREEHPCVSLVTAKRYVDELPV</sequence>
<comment type="caution">
    <text evidence="1">The sequence shown here is derived from an EMBL/GenBank/DDBJ whole genome shotgun (WGS) entry which is preliminary data.</text>
</comment>
<dbReference type="EMBL" id="PJOS01000015">
    <property type="protein sequence ID" value="PKT72961.1"/>
    <property type="molecule type" value="Genomic_DNA"/>
</dbReference>
<gene>
    <name evidence="1" type="ORF">CW362_10580</name>
</gene>
<dbReference type="Proteomes" id="UP000236178">
    <property type="component" value="Unassembled WGS sequence"/>
</dbReference>
<evidence type="ECO:0000313" key="1">
    <source>
        <dbReference type="EMBL" id="PKT72961.1"/>
    </source>
</evidence>
<dbReference type="AlphaFoldDB" id="A0A2I0SSR3"/>
<proteinExistence type="predicted"/>
<reference evidence="1 2" key="1">
    <citation type="submission" date="2017-12" db="EMBL/GenBank/DDBJ databases">
        <title>Streptomyces populusis sp. nov., a novel endophytic actinobacterium isolated from stems of Populus adenopoda Maxim.</title>
        <authorList>
            <person name="Wang Z."/>
        </authorList>
    </citation>
    <scope>NUCLEOTIDE SEQUENCE [LARGE SCALE GENOMIC DNA]</scope>
    <source>
        <strain evidence="1 2">A249</strain>
    </source>
</reference>
<organism evidence="1 2">
    <name type="scientific">Streptomyces populi</name>
    <dbReference type="NCBI Taxonomy" id="2058924"/>
    <lineage>
        <taxon>Bacteria</taxon>
        <taxon>Bacillati</taxon>
        <taxon>Actinomycetota</taxon>
        <taxon>Actinomycetes</taxon>
        <taxon>Kitasatosporales</taxon>
        <taxon>Streptomycetaceae</taxon>
        <taxon>Streptomyces</taxon>
    </lineage>
</organism>
<protein>
    <submittedName>
        <fullName evidence="1">Uncharacterized protein</fullName>
    </submittedName>
</protein>
<keyword evidence="2" id="KW-1185">Reference proteome</keyword>
<dbReference type="OrthoDB" id="4253714at2"/>
<name>A0A2I0SSR3_9ACTN</name>
<accession>A0A2I0SSR3</accession>